<dbReference type="RefSeq" id="WP_110188857.1">
    <property type="nucleotide sequence ID" value="NZ_CP177354.1"/>
</dbReference>
<organism evidence="1 2">
    <name type="scientific">Pokkaliibacter plantistimulans</name>
    <dbReference type="NCBI Taxonomy" id="1635171"/>
    <lineage>
        <taxon>Bacteria</taxon>
        <taxon>Pseudomonadati</taxon>
        <taxon>Pseudomonadota</taxon>
        <taxon>Gammaproteobacteria</taxon>
        <taxon>Oceanospirillales</taxon>
        <taxon>Balneatrichaceae</taxon>
        <taxon>Pokkaliibacter</taxon>
    </lineage>
</organism>
<protein>
    <submittedName>
        <fullName evidence="1">Uncharacterized protein</fullName>
    </submittedName>
</protein>
<accession>A0ABX5LT72</accession>
<keyword evidence="2" id="KW-1185">Reference proteome</keyword>
<name>A0ABX5LT72_9GAMM</name>
<proteinExistence type="predicted"/>
<reference evidence="1 2" key="1">
    <citation type="submission" date="2015-03" db="EMBL/GenBank/DDBJ databases">
        <authorList>
            <person name="Krishnan R."/>
            <person name="Midha S."/>
            <person name="Patil P.B."/>
            <person name="Rameshkumar N."/>
        </authorList>
    </citation>
    <scope>NUCLEOTIDE SEQUENCE [LARGE SCALE GENOMIC DNA]</scope>
    <source>
        <strain evidence="1 2">L1E11</strain>
    </source>
</reference>
<evidence type="ECO:0000313" key="1">
    <source>
        <dbReference type="EMBL" id="PXF29854.1"/>
    </source>
</evidence>
<comment type="caution">
    <text evidence="1">The sequence shown here is derived from an EMBL/GenBank/DDBJ whole genome shotgun (WGS) entry which is preliminary data.</text>
</comment>
<gene>
    <name evidence="1" type="ORF">WH50_18730</name>
</gene>
<dbReference type="Proteomes" id="UP000248090">
    <property type="component" value="Unassembled WGS sequence"/>
</dbReference>
<sequence>MSMRLWINLGGLQGRQPDKTDLVTLYEEIEALDDLAEALDQVPLSAYFDDTDLQYQLNDGDHFDDDEETWDNDEAEWFYPKECLLTVNALLAHLQANGEVLAEDTEQAIRELSHVQQVLSQAESEGMVCHLMLVM</sequence>
<dbReference type="EMBL" id="LAPT01000095">
    <property type="protein sequence ID" value="PXF29854.1"/>
    <property type="molecule type" value="Genomic_DNA"/>
</dbReference>
<evidence type="ECO:0000313" key="2">
    <source>
        <dbReference type="Proteomes" id="UP000248090"/>
    </source>
</evidence>